<proteinExistence type="predicted"/>
<gene>
    <name evidence="3" type="ORF">LOCC1_G006525</name>
</gene>
<feature type="compositionally biased region" description="Low complexity" evidence="1">
    <location>
        <begin position="443"/>
        <end position="453"/>
    </location>
</feature>
<reference evidence="3 4" key="1">
    <citation type="submission" date="2018-05" db="EMBL/GenBank/DDBJ databases">
        <title>Genome sequencing and assembly of the regulated plant pathogen Lachnellula willkommii and related sister species for the development of diagnostic species identification markers.</title>
        <authorList>
            <person name="Giroux E."/>
            <person name="Bilodeau G."/>
        </authorList>
    </citation>
    <scope>NUCLEOTIDE SEQUENCE [LARGE SCALE GENOMIC DNA]</scope>
    <source>
        <strain evidence="3 4">CBS 160.35</strain>
    </source>
</reference>
<sequence>MASHQLAIAKASFSAGLLRPDPTSLSREDIAHFHALLNSAVLQCTPRNVQNCKQWILENVVQSSARFTALGKYLTALATSFTDSEKSEPSVKRKRLHLLYLINDILYHTKYRVSDASICGKAQPILVNLFGSAASFKDCPKHQQKLLDLLEIWEEKGYYSQEYVDKLRETVKNASEAGEHPQGNGSTSDADNASTAKLAKSAPYVMPAMHGDTSTPWFDLPAGNLLQHIEPNSTKPINPDMIKPMQFVAGPANEELVRAVKSLLDDVQVIYGTENQEDRKADFDIDDLGQSIILDEISGNVLDGEGYYGWSRGFCERMKQKKKGIGGPERRERSRSRSSSPGRKRRYSDSDGSGSENYRPNQRRRSYSSSRSPTPEHLRNGPSRPRSRPHSRTSSPGRDSYSREPRHISTPQEGLPPKPPMPIPPPYQQQGFNPNFPPPPPLSFNGSGPAPYGQWPPPPPPSGPPPMQYHQPQHQQNWPIPPPPLGPPPPNFQHPGNFPGAPSGPGWQQGGQGYPNPNDGWNNNNNGWNNNNNNNPQNRGGYRGGRGNFRGNRGWS</sequence>
<dbReference type="Proteomes" id="UP000443090">
    <property type="component" value="Unassembled WGS sequence"/>
</dbReference>
<feature type="region of interest" description="Disordered" evidence="1">
    <location>
        <begin position="173"/>
        <end position="194"/>
    </location>
</feature>
<dbReference type="PROSITE" id="PS51391">
    <property type="entry name" value="CID"/>
    <property type="match status" value="1"/>
</dbReference>
<dbReference type="GO" id="GO:0048471">
    <property type="term" value="C:perinuclear region of cytoplasm"/>
    <property type="evidence" value="ECO:0007669"/>
    <property type="project" value="TreeGrafter"/>
</dbReference>
<feature type="compositionally biased region" description="Low complexity" evidence="1">
    <location>
        <begin position="493"/>
        <end position="506"/>
    </location>
</feature>
<dbReference type="InterPro" id="IPR006569">
    <property type="entry name" value="CID_dom"/>
</dbReference>
<dbReference type="InterPro" id="IPR008942">
    <property type="entry name" value="ENTH_VHS"/>
</dbReference>
<keyword evidence="4" id="KW-1185">Reference proteome</keyword>
<accession>A0A8H8RQT0</accession>
<name>A0A8H8RQT0_9HELO</name>
<feature type="compositionally biased region" description="Polar residues" evidence="1">
    <location>
        <begin position="183"/>
        <end position="194"/>
    </location>
</feature>
<feature type="region of interest" description="Disordered" evidence="1">
    <location>
        <begin position="319"/>
        <end position="556"/>
    </location>
</feature>
<feature type="compositionally biased region" description="Low complexity" evidence="1">
    <location>
        <begin position="514"/>
        <end position="540"/>
    </location>
</feature>
<dbReference type="GO" id="GO:0006874">
    <property type="term" value="P:intracellular calcium ion homeostasis"/>
    <property type="evidence" value="ECO:0007669"/>
    <property type="project" value="TreeGrafter"/>
</dbReference>
<dbReference type="Pfam" id="PF04818">
    <property type="entry name" value="CID"/>
    <property type="match status" value="1"/>
</dbReference>
<protein>
    <recommendedName>
        <fullName evidence="2">CID domain-containing protein</fullName>
    </recommendedName>
</protein>
<feature type="compositionally biased region" description="Pro residues" evidence="1">
    <location>
        <begin position="479"/>
        <end position="492"/>
    </location>
</feature>
<dbReference type="EMBL" id="QGMI01000560">
    <property type="protein sequence ID" value="TVY38934.1"/>
    <property type="molecule type" value="Genomic_DNA"/>
</dbReference>
<feature type="compositionally biased region" description="Low complexity" evidence="1">
    <location>
        <begin position="468"/>
        <end position="478"/>
    </location>
</feature>
<dbReference type="AlphaFoldDB" id="A0A8H8RQT0"/>
<comment type="caution">
    <text evidence="3">The sequence shown here is derived from an EMBL/GenBank/DDBJ whole genome shotgun (WGS) entry which is preliminary data.</text>
</comment>
<evidence type="ECO:0000256" key="1">
    <source>
        <dbReference type="SAM" id="MobiDB-lite"/>
    </source>
</evidence>
<dbReference type="Gene3D" id="1.25.40.90">
    <property type="match status" value="1"/>
</dbReference>
<dbReference type="PANTHER" id="PTHR12323">
    <property type="entry name" value="SR-RELATED CTD ASSOCIATED FACTOR 6"/>
    <property type="match status" value="1"/>
</dbReference>
<feature type="compositionally biased region" description="Pro residues" evidence="1">
    <location>
        <begin position="454"/>
        <end position="467"/>
    </location>
</feature>
<organism evidence="3 4">
    <name type="scientific">Lachnellula occidentalis</name>
    <dbReference type="NCBI Taxonomy" id="215460"/>
    <lineage>
        <taxon>Eukaryota</taxon>
        <taxon>Fungi</taxon>
        <taxon>Dikarya</taxon>
        <taxon>Ascomycota</taxon>
        <taxon>Pezizomycotina</taxon>
        <taxon>Leotiomycetes</taxon>
        <taxon>Helotiales</taxon>
        <taxon>Lachnaceae</taxon>
        <taxon>Lachnellula</taxon>
    </lineage>
</organism>
<evidence type="ECO:0000313" key="4">
    <source>
        <dbReference type="Proteomes" id="UP000443090"/>
    </source>
</evidence>
<evidence type="ECO:0000259" key="2">
    <source>
        <dbReference type="PROSITE" id="PS51391"/>
    </source>
</evidence>
<evidence type="ECO:0000313" key="3">
    <source>
        <dbReference type="EMBL" id="TVY38934.1"/>
    </source>
</evidence>
<dbReference type="PANTHER" id="PTHR12323:SF0">
    <property type="entry name" value="CALCIUM HOMEOSTASIS ENDOPLASMIC RETICULUM PROTEIN"/>
    <property type="match status" value="1"/>
</dbReference>
<dbReference type="OrthoDB" id="21470at2759"/>
<feature type="compositionally biased region" description="Pro residues" evidence="1">
    <location>
        <begin position="414"/>
        <end position="427"/>
    </location>
</feature>
<feature type="domain" description="CID" evidence="2">
    <location>
        <begin position="25"/>
        <end position="175"/>
    </location>
</feature>